<protein>
    <submittedName>
        <fullName evidence="3">NTPase</fullName>
    </submittedName>
</protein>
<dbReference type="AlphaFoldDB" id="A0A2W7BIK9"/>
<reference evidence="4" key="1">
    <citation type="journal article" date="2018" name="Genome Biol.">
        <title>SKESA: strategic k-mer extension for scrupulous assemblies.</title>
        <authorList>
            <person name="Souvorov A."/>
            <person name="Agarwala R."/>
            <person name="Lipman D.J."/>
        </authorList>
    </citation>
    <scope>NUCLEOTIDE SEQUENCE</scope>
    <source>
        <strain evidence="4">Escherichia coli</strain>
    </source>
</reference>
<dbReference type="EMBL" id="AASHPR010000009">
    <property type="protein sequence ID" value="EFC3524272.1"/>
    <property type="molecule type" value="Genomic_DNA"/>
</dbReference>
<dbReference type="EMBL" id="DADUEU010000004">
    <property type="protein sequence ID" value="HBB1572088.1"/>
    <property type="molecule type" value="Genomic_DNA"/>
</dbReference>
<dbReference type="Pfam" id="PF07693">
    <property type="entry name" value="KAP_NTPase"/>
    <property type="match status" value="1"/>
</dbReference>
<gene>
    <name evidence="3" type="ORF">CTR35_001386</name>
    <name evidence="4" type="ORF">J0541_000949</name>
</gene>
<feature type="coiled-coil region" evidence="1">
    <location>
        <begin position="150"/>
        <end position="177"/>
    </location>
</feature>
<dbReference type="Proteomes" id="UP000538406">
    <property type="component" value="Unassembled WGS sequence"/>
</dbReference>
<evidence type="ECO:0000259" key="2">
    <source>
        <dbReference type="Pfam" id="PF07693"/>
    </source>
</evidence>
<evidence type="ECO:0000313" key="5">
    <source>
        <dbReference type="Proteomes" id="UP000538406"/>
    </source>
</evidence>
<sequence>MPIEYTFDYRDEFLRKPIAEKLISLLDSDINLSPLVIDGGWGTGKTEFCKKVANLIESNNQKHKVVYIDAFAEDHNDAPILTLMAGVAALLPENERKELINKTLPAIRFGLKTIFKAGTGWVLKQNADDIVDGFEDAIKEATSSAIDSTIETLLDDHIEAQKNIETLRSTISHLTEEYKITIFIDELDRCKPTFALSIIENIKHIFEIKNLNFVLVAKTQQLKASIRHLYGLSINADQYLDKFIKFTFVLPDTYKPDNYTPAYASVALWGILKNDSQKLQEVDESCGHIIKTIIQRAKLSLREVETLSRHFEIYQVLSQSGIGPGKVFGYSLYRMLGVILYSLNRPLALSYLDNSVDAESIIKTLGFEYLSYDEDIYRIDNTECAIYGIVLDYIDTTSPFFIKDDETRRKWTERATYDFFQNGLDAVPPRTLVSSTIEALMLN</sequence>
<dbReference type="Gene3D" id="3.40.50.300">
    <property type="entry name" value="P-loop containing nucleotide triphosphate hydrolases"/>
    <property type="match status" value="1"/>
</dbReference>
<dbReference type="Proteomes" id="UP000870292">
    <property type="component" value="Unassembled WGS sequence"/>
</dbReference>
<dbReference type="InterPro" id="IPR011646">
    <property type="entry name" value="KAP_P-loop"/>
</dbReference>
<comment type="caution">
    <text evidence="3">The sequence shown here is derived from an EMBL/GenBank/DDBJ whole genome shotgun (WGS) entry which is preliminary data.</text>
</comment>
<keyword evidence="1" id="KW-0175">Coiled coil</keyword>
<evidence type="ECO:0000313" key="4">
    <source>
        <dbReference type="EMBL" id="HBB1572088.1"/>
    </source>
</evidence>
<name>A0A2W7BIK9_ECOLX</name>
<feature type="domain" description="KAP NTPase" evidence="2">
    <location>
        <begin position="15"/>
        <end position="314"/>
    </location>
</feature>
<evidence type="ECO:0000256" key="1">
    <source>
        <dbReference type="SAM" id="Coils"/>
    </source>
</evidence>
<dbReference type="RefSeq" id="WP_061354257.1">
    <property type="nucleotide sequence ID" value="NZ_CAJSLB010000005.1"/>
</dbReference>
<organism evidence="3 5">
    <name type="scientific">Escherichia coli</name>
    <dbReference type="NCBI Taxonomy" id="562"/>
    <lineage>
        <taxon>Bacteria</taxon>
        <taxon>Pseudomonadati</taxon>
        <taxon>Pseudomonadota</taxon>
        <taxon>Gammaproteobacteria</taxon>
        <taxon>Enterobacterales</taxon>
        <taxon>Enterobacteriaceae</taxon>
        <taxon>Escherichia</taxon>
    </lineage>
</organism>
<proteinExistence type="predicted"/>
<dbReference type="InterPro" id="IPR027417">
    <property type="entry name" value="P-loop_NTPase"/>
</dbReference>
<reference evidence="4" key="3">
    <citation type="submission" date="2021-03" db="EMBL/GenBank/DDBJ databases">
        <authorList>
            <consortium name="NCBI Pathogen Detection Project"/>
        </authorList>
    </citation>
    <scope>NUCLEOTIDE SEQUENCE</scope>
    <source>
        <strain evidence="4">Escherichia coli</strain>
    </source>
</reference>
<reference evidence="3 5" key="2">
    <citation type="submission" date="2018-08" db="EMBL/GenBank/DDBJ databases">
        <authorList>
            <consortium name="NARMS: The National Antimicrobial Resistance Monitoring System"/>
        </authorList>
    </citation>
    <scope>NUCLEOTIDE SEQUENCE [LARGE SCALE GENOMIC DNA]</scope>
    <source>
        <strain evidence="3 5">FSIS11705178</strain>
    </source>
</reference>
<evidence type="ECO:0000313" key="3">
    <source>
        <dbReference type="EMBL" id="EFC3524272.1"/>
    </source>
</evidence>
<dbReference type="SUPFAM" id="SSF52540">
    <property type="entry name" value="P-loop containing nucleoside triphosphate hydrolases"/>
    <property type="match status" value="1"/>
</dbReference>
<accession>A0A2W7BIK9</accession>